<dbReference type="InterPro" id="IPR046357">
    <property type="entry name" value="PPIase_dom_sf"/>
</dbReference>
<evidence type="ECO:0000256" key="9">
    <source>
        <dbReference type="ARBA" id="ARBA00040743"/>
    </source>
</evidence>
<dbReference type="Proteomes" id="UP000185999">
    <property type="component" value="Unassembled WGS sequence"/>
</dbReference>
<evidence type="ECO:0000256" key="1">
    <source>
        <dbReference type="ARBA" id="ARBA00004382"/>
    </source>
</evidence>
<keyword evidence="11" id="KW-0697">Rotamase</keyword>
<dbReference type="AlphaFoldDB" id="A0A1N7JUW4"/>
<dbReference type="InterPro" id="IPR023058">
    <property type="entry name" value="PPIase_PpiC_CS"/>
</dbReference>
<dbReference type="Pfam" id="PF13624">
    <property type="entry name" value="SurA_N_3"/>
    <property type="match status" value="1"/>
</dbReference>
<dbReference type="GO" id="GO:0003755">
    <property type="term" value="F:peptidyl-prolyl cis-trans isomerase activity"/>
    <property type="evidence" value="ECO:0007669"/>
    <property type="project" value="UniProtKB-KW"/>
</dbReference>
<dbReference type="PANTHER" id="PTHR47529">
    <property type="entry name" value="PEPTIDYL-PROLYL CIS-TRANS ISOMERASE D"/>
    <property type="match status" value="1"/>
</dbReference>
<comment type="similarity">
    <text evidence="8">Belongs to the PpiD chaperone family.</text>
</comment>
<evidence type="ECO:0000256" key="5">
    <source>
        <dbReference type="ARBA" id="ARBA00022989"/>
    </source>
</evidence>
<keyword evidence="11 14" id="KW-0413">Isomerase</keyword>
<keyword evidence="15" id="KW-1185">Reference proteome</keyword>
<feature type="domain" description="PpiC" evidence="13">
    <location>
        <begin position="266"/>
        <end position="365"/>
    </location>
</feature>
<evidence type="ECO:0000256" key="7">
    <source>
        <dbReference type="ARBA" id="ARBA00023186"/>
    </source>
</evidence>
<dbReference type="InterPro" id="IPR027304">
    <property type="entry name" value="Trigger_fact/SurA_dom_sf"/>
</dbReference>
<name>A0A1N7JUW4_9GAMM</name>
<keyword evidence="3" id="KW-0997">Cell inner membrane</keyword>
<dbReference type="PANTHER" id="PTHR47529:SF1">
    <property type="entry name" value="PERIPLASMIC CHAPERONE PPID"/>
    <property type="match status" value="1"/>
</dbReference>
<comment type="subcellular location">
    <subcellularLocation>
        <location evidence="1">Cell inner membrane</location>
        <topology evidence="1">Single-pass type II membrane protein</topology>
        <orientation evidence="1">Periplasmic side</orientation>
    </subcellularLocation>
</comment>
<accession>A0A1N7JUW4</accession>
<keyword evidence="6 12" id="KW-0472">Membrane</keyword>
<evidence type="ECO:0000256" key="3">
    <source>
        <dbReference type="ARBA" id="ARBA00022519"/>
    </source>
</evidence>
<dbReference type="Gene3D" id="3.10.50.40">
    <property type="match status" value="1"/>
</dbReference>
<sequence length="627" mass="69198">MLQSIRDSSQSIVAKVIVGLIIVTFALFGVESLVSLTAESNAPATVNGEEITQQELYQATELQRRQLLSQMGENADPALLDDSLVSSMVLDSLIEQKSLLLAAEDKNMLISERMIDQMIINTPDFQVEGQFNRDRFEATLRNAGFTPLSYRNLLKKERLIEQERNAYQLSAFVIPAELKRIITLDRQTRDISYFIFPLDDVEKNLTVSDEEINAKYEAERTSLMTEEQVAIEYILLNKNDLRDNVVVSEEELKAQYDQFRVSFQAEDQRHVAHILVEITPDQDDAAALAKVVALQARIKAGEEFSIVASTDSDDIGSSAAGGDLGTNGKGVFADAFEQAMYSLDVNQVSEPVRTEFGYHLIKVMGITKAETPSFAEIKQDLTDDILTRKVENIYVERLELMADITFSSGDLIEPSEVMNLPVMTSKPFGRSGGDLDITQNAKVIGAAFSSDLIQDKLNSSVIELDRERTVVVRVKAYSEPREQTLAEVADELKQQLIKDQASEVLALKAQEAVDQINAGEAVDQVAQGQLVVNLEAVSRASGELPIEVRSVAFALANPDSLKSVVSSAELPDGSVAVVLLKKVNMTEVQLTDEETQSMGAFLGSRIGQQEYQSLVAELKNAAEIEKK</sequence>
<protein>
    <recommendedName>
        <fullName evidence="9">Periplasmic chaperone PpiD</fullName>
    </recommendedName>
    <alternativeName>
        <fullName evidence="10">Periplasmic folding chaperone</fullName>
    </alternativeName>
</protein>
<dbReference type="Pfam" id="PF13616">
    <property type="entry name" value="Rotamase_3"/>
    <property type="match status" value="1"/>
</dbReference>
<keyword evidence="4 12" id="KW-0812">Transmembrane</keyword>
<keyword evidence="7" id="KW-0143">Chaperone</keyword>
<dbReference type="InterPro" id="IPR052029">
    <property type="entry name" value="PpiD_chaperone"/>
</dbReference>
<evidence type="ECO:0000313" key="15">
    <source>
        <dbReference type="Proteomes" id="UP000185999"/>
    </source>
</evidence>
<dbReference type="GO" id="GO:0005886">
    <property type="term" value="C:plasma membrane"/>
    <property type="evidence" value="ECO:0007669"/>
    <property type="project" value="UniProtKB-SubCell"/>
</dbReference>
<evidence type="ECO:0000256" key="12">
    <source>
        <dbReference type="SAM" id="Phobius"/>
    </source>
</evidence>
<dbReference type="OrthoDB" id="9812372at2"/>
<dbReference type="Gene3D" id="1.10.4030.10">
    <property type="entry name" value="Porin chaperone SurA, peptide-binding domain"/>
    <property type="match status" value="1"/>
</dbReference>
<evidence type="ECO:0000256" key="8">
    <source>
        <dbReference type="ARBA" id="ARBA00038408"/>
    </source>
</evidence>
<proteinExistence type="inferred from homology"/>
<organism evidence="14 15">
    <name type="scientific">Neptunomonas antarctica</name>
    <dbReference type="NCBI Taxonomy" id="619304"/>
    <lineage>
        <taxon>Bacteria</taxon>
        <taxon>Pseudomonadati</taxon>
        <taxon>Pseudomonadota</taxon>
        <taxon>Gammaproteobacteria</taxon>
        <taxon>Oceanospirillales</taxon>
        <taxon>Oceanospirillaceae</taxon>
        <taxon>Neptunomonas</taxon>
    </lineage>
</organism>
<dbReference type="SUPFAM" id="SSF54534">
    <property type="entry name" value="FKBP-like"/>
    <property type="match status" value="1"/>
</dbReference>
<dbReference type="STRING" id="619304.SAMN05421760_10221"/>
<evidence type="ECO:0000259" key="13">
    <source>
        <dbReference type="PROSITE" id="PS50198"/>
    </source>
</evidence>
<evidence type="ECO:0000256" key="4">
    <source>
        <dbReference type="ARBA" id="ARBA00022692"/>
    </source>
</evidence>
<dbReference type="PROSITE" id="PS50198">
    <property type="entry name" value="PPIC_PPIASE_2"/>
    <property type="match status" value="1"/>
</dbReference>
<dbReference type="EMBL" id="FTOE01000002">
    <property type="protein sequence ID" value="SIS53123.1"/>
    <property type="molecule type" value="Genomic_DNA"/>
</dbReference>
<feature type="transmembrane region" description="Helical" evidence="12">
    <location>
        <begin position="12"/>
        <end position="30"/>
    </location>
</feature>
<evidence type="ECO:0000256" key="6">
    <source>
        <dbReference type="ARBA" id="ARBA00023136"/>
    </source>
</evidence>
<reference evidence="15" key="1">
    <citation type="submission" date="2017-01" db="EMBL/GenBank/DDBJ databases">
        <authorList>
            <person name="Varghese N."/>
            <person name="Submissions S."/>
        </authorList>
    </citation>
    <scope>NUCLEOTIDE SEQUENCE [LARGE SCALE GENOMIC DNA]</scope>
    <source>
        <strain evidence="15">DSM 22306</strain>
    </source>
</reference>
<keyword evidence="5 12" id="KW-1133">Transmembrane helix</keyword>
<dbReference type="InterPro" id="IPR000297">
    <property type="entry name" value="PPIase_PpiC"/>
</dbReference>
<evidence type="ECO:0000256" key="10">
    <source>
        <dbReference type="ARBA" id="ARBA00042775"/>
    </source>
</evidence>
<keyword evidence="2" id="KW-1003">Cell membrane</keyword>
<evidence type="ECO:0000256" key="11">
    <source>
        <dbReference type="PROSITE-ProRule" id="PRU00278"/>
    </source>
</evidence>
<dbReference type="SUPFAM" id="SSF109998">
    <property type="entry name" value="Triger factor/SurA peptide-binding domain-like"/>
    <property type="match status" value="1"/>
</dbReference>
<dbReference type="RefSeq" id="WP_054340876.1">
    <property type="nucleotide sequence ID" value="NZ_FTOE01000002.1"/>
</dbReference>
<evidence type="ECO:0000256" key="2">
    <source>
        <dbReference type="ARBA" id="ARBA00022475"/>
    </source>
</evidence>
<evidence type="ECO:0000313" key="14">
    <source>
        <dbReference type="EMBL" id="SIS53123.1"/>
    </source>
</evidence>
<dbReference type="PROSITE" id="PS01096">
    <property type="entry name" value="PPIC_PPIASE_1"/>
    <property type="match status" value="1"/>
</dbReference>
<gene>
    <name evidence="14" type="ORF">SAMN05421760_10221</name>
</gene>